<dbReference type="Pfam" id="PF01225">
    <property type="entry name" value="Mur_ligase"/>
    <property type="match status" value="1"/>
</dbReference>
<dbReference type="KEGG" id="pcat:Pcatena_06330"/>
<comment type="catalytic activity">
    <reaction evidence="10 11">
        <text>D-alanyl-D-alanine + UDP-N-acetyl-alpha-D-muramoyl-L-alanyl-gamma-D-glutamyl-meso-2,6-diaminopimelate + ATP = UDP-N-acetyl-alpha-D-muramoyl-L-alanyl-gamma-D-glutamyl-meso-2,6-diaminopimeloyl-D-alanyl-D-alanine + ADP + phosphate + H(+)</text>
        <dbReference type="Rhea" id="RHEA:28374"/>
        <dbReference type="ChEBI" id="CHEBI:15378"/>
        <dbReference type="ChEBI" id="CHEBI:30616"/>
        <dbReference type="ChEBI" id="CHEBI:43474"/>
        <dbReference type="ChEBI" id="CHEBI:57822"/>
        <dbReference type="ChEBI" id="CHEBI:61386"/>
        <dbReference type="ChEBI" id="CHEBI:83905"/>
        <dbReference type="ChEBI" id="CHEBI:456216"/>
        <dbReference type="EC" id="6.3.2.10"/>
    </reaction>
</comment>
<evidence type="ECO:0000259" key="13">
    <source>
        <dbReference type="Pfam" id="PF02875"/>
    </source>
</evidence>
<evidence type="ECO:0000256" key="8">
    <source>
        <dbReference type="ARBA" id="ARBA00023306"/>
    </source>
</evidence>
<dbReference type="GO" id="GO:0051301">
    <property type="term" value="P:cell division"/>
    <property type="evidence" value="ECO:0007669"/>
    <property type="project" value="UniProtKB-KW"/>
</dbReference>
<keyword evidence="5 10" id="KW-0067">ATP-binding</keyword>
<evidence type="ECO:0000256" key="1">
    <source>
        <dbReference type="ARBA" id="ARBA00022490"/>
    </source>
</evidence>
<feature type="domain" description="Mur ligase central" evidence="14">
    <location>
        <begin position="118"/>
        <end position="285"/>
    </location>
</feature>
<dbReference type="GO" id="GO:0008360">
    <property type="term" value="P:regulation of cell shape"/>
    <property type="evidence" value="ECO:0007669"/>
    <property type="project" value="UniProtKB-KW"/>
</dbReference>
<dbReference type="NCBIfam" id="TIGR01143">
    <property type="entry name" value="murF"/>
    <property type="match status" value="1"/>
</dbReference>
<feature type="binding site" evidence="10">
    <location>
        <begin position="120"/>
        <end position="126"/>
    </location>
    <ligand>
        <name>ATP</name>
        <dbReference type="ChEBI" id="CHEBI:30616"/>
    </ligand>
</feature>
<comment type="similarity">
    <text evidence="10">Belongs to the MurCDEF family. MurF subfamily.</text>
</comment>
<keyword evidence="2 10" id="KW-0436">Ligase</keyword>
<reference evidence="16" key="1">
    <citation type="submission" date="2018-11" db="EMBL/GenBank/DDBJ databases">
        <title>Comparative genomics of Parolsenella catena and Libanicoccus massiliensis: Reclassification of Libanicoccus massiliensis as Parolsenella massiliensis comb. nov.</title>
        <authorList>
            <person name="Sakamoto M."/>
            <person name="Ikeyama N."/>
            <person name="Murakami T."/>
            <person name="Mori H."/>
            <person name="Yuki M."/>
            <person name="Ohkuma M."/>
        </authorList>
    </citation>
    <scope>NUCLEOTIDE SEQUENCE [LARGE SCALE GENOMIC DNA]</scope>
    <source>
        <strain evidence="16">JCM 31932</strain>
    </source>
</reference>
<keyword evidence="8 10" id="KW-0131">Cell cycle</keyword>
<evidence type="ECO:0000259" key="12">
    <source>
        <dbReference type="Pfam" id="PF01225"/>
    </source>
</evidence>
<comment type="function">
    <text evidence="10 11">Involved in cell wall formation. Catalyzes the final step in the synthesis of UDP-N-acetylmuramoyl-pentapeptide, the precursor of murein.</text>
</comment>
<evidence type="ECO:0000256" key="3">
    <source>
        <dbReference type="ARBA" id="ARBA00022618"/>
    </source>
</evidence>
<dbReference type="InterPro" id="IPR051046">
    <property type="entry name" value="MurCDEF_CellWall_CoF430Synth"/>
</dbReference>
<dbReference type="Gene3D" id="3.40.1390.10">
    <property type="entry name" value="MurE/MurF, N-terminal domain"/>
    <property type="match status" value="1"/>
</dbReference>
<evidence type="ECO:0000256" key="9">
    <source>
        <dbReference type="ARBA" id="ARBA00023316"/>
    </source>
</evidence>
<proteinExistence type="inferred from homology"/>
<evidence type="ECO:0000256" key="10">
    <source>
        <dbReference type="HAMAP-Rule" id="MF_02019"/>
    </source>
</evidence>
<dbReference type="GO" id="GO:0005524">
    <property type="term" value="F:ATP binding"/>
    <property type="evidence" value="ECO:0007669"/>
    <property type="project" value="UniProtKB-UniRule"/>
</dbReference>
<keyword evidence="3 10" id="KW-0132">Cell division</keyword>
<dbReference type="RefSeq" id="WP_126421562.1">
    <property type="nucleotide sequence ID" value="NZ_AP019367.1"/>
</dbReference>
<evidence type="ECO:0000256" key="4">
    <source>
        <dbReference type="ARBA" id="ARBA00022741"/>
    </source>
</evidence>
<evidence type="ECO:0000313" key="16">
    <source>
        <dbReference type="Proteomes" id="UP000273154"/>
    </source>
</evidence>
<evidence type="ECO:0000256" key="11">
    <source>
        <dbReference type="RuleBase" id="RU004136"/>
    </source>
</evidence>
<evidence type="ECO:0000313" key="15">
    <source>
        <dbReference type="EMBL" id="BBH50046.1"/>
    </source>
</evidence>
<dbReference type="GO" id="GO:0047480">
    <property type="term" value="F:UDP-N-acetylmuramoyl-tripeptide-D-alanyl-D-alanine ligase activity"/>
    <property type="evidence" value="ECO:0007669"/>
    <property type="project" value="UniProtKB-UniRule"/>
</dbReference>
<dbReference type="Proteomes" id="UP000273154">
    <property type="component" value="Chromosome"/>
</dbReference>
<dbReference type="SUPFAM" id="SSF53623">
    <property type="entry name" value="MurD-like peptide ligases, catalytic domain"/>
    <property type="match status" value="1"/>
</dbReference>
<evidence type="ECO:0000256" key="6">
    <source>
        <dbReference type="ARBA" id="ARBA00022960"/>
    </source>
</evidence>
<dbReference type="SUPFAM" id="SSF63418">
    <property type="entry name" value="MurE/MurF N-terminal domain"/>
    <property type="match status" value="1"/>
</dbReference>
<dbReference type="HAMAP" id="MF_02019">
    <property type="entry name" value="MurF"/>
    <property type="match status" value="1"/>
</dbReference>
<dbReference type="EC" id="6.3.2.10" evidence="10 11"/>
<feature type="domain" description="Mur ligase N-terminal catalytic" evidence="12">
    <location>
        <begin position="27"/>
        <end position="88"/>
    </location>
</feature>
<evidence type="ECO:0000259" key="14">
    <source>
        <dbReference type="Pfam" id="PF08245"/>
    </source>
</evidence>
<keyword evidence="6 10" id="KW-0133">Cell shape</keyword>
<dbReference type="GO" id="GO:0009252">
    <property type="term" value="P:peptidoglycan biosynthetic process"/>
    <property type="evidence" value="ECO:0007669"/>
    <property type="project" value="UniProtKB-UniRule"/>
</dbReference>
<keyword evidence="4 10" id="KW-0547">Nucleotide-binding</keyword>
<dbReference type="EMBL" id="AP019367">
    <property type="protein sequence ID" value="BBH50046.1"/>
    <property type="molecule type" value="Genomic_DNA"/>
</dbReference>
<protein>
    <recommendedName>
        <fullName evidence="10 11">UDP-N-acetylmuramoyl-tripeptide--D-alanyl-D-alanine ligase</fullName>
        <ecNumber evidence="10 11">6.3.2.10</ecNumber>
    </recommendedName>
    <alternativeName>
        <fullName evidence="10">D-alanyl-D-alanine-adding enzyme</fullName>
    </alternativeName>
</protein>
<dbReference type="PANTHER" id="PTHR43024:SF1">
    <property type="entry name" value="UDP-N-ACETYLMURAMOYL-TRIPEPTIDE--D-ALANYL-D-ALANINE LIGASE"/>
    <property type="match status" value="1"/>
</dbReference>
<dbReference type="OrthoDB" id="9800958at2"/>
<keyword evidence="9 10" id="KW-0961">Cell wall biogenesis/degradation</keyword>
<dbReference type="Gene3D" id="3.90.190.20">
    <property type="entry name" value="Mur ligase, C-terminal domain"/>
    <property type="match status" value="1"/>
</dbReference>
<keyword evidence="1 10" id="KW-0963">Cytoplasm</keyword>
<dbReference type="PANTHER" id="PTHR43024">
    <property type="entry name" value="UDP-N-ACETYLMURAMOYL-TRIPEPTIDE--D-ALANYL-D-ALANINE LIGASE"/>
    <property type="match status" value="1"/>
</dbReference>
<dbReference type="InterPro" id="IPR004101">
    <property type="entry name" value="Mur_ligase_C"/>
</dbReference>
<evidence type="ECO:0000256" key="2">
    <source>
        <dbReference type="ARBA" id="ARBA00022598"/>
    </source>
</evidence>
<keyword evidence="16" id="KW-1185">Reference proteome</keyword>
<keyword evidence="7 10" id="KW-0573">Peptidoglycan synthesis</keyword>
<dbReference type="GeneID" id="88848763"/>
<dbReference type="SUPFAM" id="SSF53244">
    <property type="entry name" value="MurD-like peptide ligases, peptide-binding domain"/>
    <property type="match status" value="1"/>
</dbReference>
<dbReference type="GO" id="GO:0005737">
    <property type="term" value="C:cytoplasm"/>
    <property type="evidence" value="ECO:0007669"/>
    <property type="project" value="UniProtKB-SubCell"/>
</dbReference>
<dbReference type="Gene3D" id="3.40.1190.10">
    <property type="entry name" value="Mur-like, catalytic domain"/>
    <property type="match status" value="1"/>
</dbReference>
<dbReference type="InterPro" id="IPR013221">
    <property type="entry name" value="Mur_ligase_cen"/>
</dbReference>
<comment type="subcellular location">
    <subcellularLocation>
        <location evidence="10 11">Cytoplasm</location>
    </subcellularLocation>
</comment>
<feature type="domain" description="Mur ligase C-terminal" evidence="13">
    <location>
        <begin position="347"/>
        <end position="477"/>
    </location>
</feature>
<organism evidence="15 16">
    <name type="scientific">Parolsenella catena</name>
    <dbReference type="NCBI Taxonomy" id="2003188"/>
    <lineage>
        <taxon>Bacteria</taxon>
        <taxon>Bacillati</taxon>
        <taxon>Actinomycetota</taxon>
        <taxon>Coriobacteriia</taxon>
        <taxon>Coriobacteriales</taxon>
        <taxon>Atopobiaceae</taxon>
        <taxon>Parolsenella</taxon>
    </lineage>
</organism>
<accession>A0A3G9K1A0</accession>
<gene>
    <name evidence="10 15" type="primary">murF</name>
    <name evidence="15" type="ORF">Pcatena_06330</name>
</gene>
<dbReference type="Pfam" id="PF02875">
    <property type="entry name" value="Mur_ligase_C"/>
    <property type="match status" value="1"/>
</dbReference>
<comment type="pathway">
    <text evidence="10 11">Cell wall biogenesis; peptidoglycan biosynthesis.</text>
</comment>
<dbReference type="UniPathway" id="UPA00219"/>
<evidence type="ECO:0000256" key="7">
    <source>
        <dbReference type="ARBA" id="ARBA00022984"/>
    </source>
</evidence>
<dbReference type="GO" id="GO:0071555">
    <property type="term" value="P:cell wall organization"/>
    <property type="evidence" value="ECO:0007669"/>
    <property type="project" value="UniProtKB-KW"/>
</dbReference>
<evidence type="ECO:0000256" key="5">
    <source>
        <dbReference type="ARBA" id="ARBA00022840"/>
    </source>
</evidence>
<sequence length="490" mass="50966">MIECTASDICAATGATLVWGTGEEVARGVAIDSRRVGDHGLFVAFPGERVDGNDYVTSAVEAGAGVVAVTRGLDEASLATAREHGVAIVRCDQDDATEFLLRLAGWWRLAQDWCVVGVTGSVGKTTTKDMLAAALATRYRVHATAGNFNNLIGVPLTLLEAPIDAEVLVVEMGMNHAGEITRLAECARPRVAVITNVGTSHIGLLGSREGIARAKGEIAASLANPPASTVAPAPMLVMCADNDYTSFIAETFAKPAGVPVVLVGAGEGSAVSASNVTLDDEAHPSFDVSATRPLGAVAAGCEFHESLSLTGAQVVPDFLLAFALSVSMGVGSQDAAKALASLAPTHMRQEVVRAACGCRVIDDSYNASPDSTAAALNALCSMRVAPGGRRIAILGEIGELGDEQDRLHELVGAYAAAKPLDMLVIVGTDRADHMEHAARLMGFSEDRLVRVSDVDELTRIVSPVLAPDDLVLVKASRAAYLDRFVKAVMG</sequence>
<dbReference type="AlphaFoldDB" id="A0A3G9K1A0"/>
<dbReference type="InterPro" id="IPR005863">
    <property type="entry name" value="UDP-N-AcMur_synth"/>
</dbReference>
<dbReference type="InterPro" id="IPR035911">
    <property type="entry name" value="MurE/MurF_N"/>
</dbReference>
<dbReference type="InterPro" id="IPR000713">
    <property type="entry name" value="Mur_ligase_N"/>
</dbReference>
<dbReference type="Pfam" id="PF08245">
    <property type="entry name" value="Mur_ligase_M"/>
    <property type="match status" value="1"/>
</dbReference>
<dbReference type="InterPro" id="IPR036565">
    <property type="entry name" value="Mur-like_cat_sf"/>
</dbReference>
<dbReference type="GO" id="GO:0008766">
    <property type="term" value="F:UDP-N-acetylmuramoylalanyl-D-glutamyl-2,6-diaminopimelate-D-alanyl-D-alanine ligase activity"/>
    <property type="evidence" value="ECO:0007669"/>
    <property type="project" value="RHEA"/>
</dbReference>
<dbReference type="InterPro" id="IPR036615">
    <property type="entry name" value="Mur_ligase_C_dom_sf"/>
</dbReference>
<name>A0A3G9K1A0_9ACTN</name>